<dbReference type="Gene3D" id="1.10.10.2840">
    <property type="entry name" value="PucR C-terminal helix-turn-helix domain"/>
    <property type="match status" value="1"/>
</dbReference>
<accession>A0ABV9Q0Z1</accession>
<reference evidence="6" key="1">
    <citation type="journal article" date="2019" name="Int. J. Syst. Evol. Microbiol.">
        <title>The Global Catalogue of Microorganisms (GCM) 10K type strain sequencing project: providing services to taxonomists for standard genome sequencing and annotation.</title>
        <authorList>
            <consortium name="The Broad Institute Genomics Platform"/>
            <consortium name="The Broad Institute Genome Sequencing Center for Infectious Disease"/>
            <person name="Wu L."/>
            <person name="Ma J."/>
        </authorList>
    </citation>
    <scope>NUCLEOTIDE SEQUENCE [LARGE SCALE GENOMIC DNA]</scope>
    <source>
        <strain evidence="6">WYCCWR 12678</strain>
    </source>
</reference>
<organism evidence="5 6">
    <name type="scientific">Effusibacillus consociatus</name>
    <dbReference type="NCBI Taxonomy" id="1117041"/>
    <lineage>
        <taxon>Bacteria</taxon>
        <taxon>Bacillati</taxon>
        <taxon>Bacillota</taxon>
        <taxon>Bacilli</taxon>
        <taxon>Bacillales</taxon>
        <taxon>Alicyclobacillaceae</taxon>
        <taxon>Effusibacillus</taxon>
    </lineage>
</organism>
<dbReference type="PANTHER" id="PTHR33744">
    <property type="entry name" value="CARBOHYDRATE DIACID REGULATOR"/>
    <property type="match status" value="1"/>
</dbReference>
<dbReference type="PANTHER" id="PTHR33744:SF1">
    <property type="entry name" value="DNA-BINDING TRANSCRIPTIONAL ACTIVATOR ADER"/>
    <property type="match status" value="1"/>
</dbReference>
<dbReference type="InterPro" id="IPR025736">
    <property type="entry name" value="PucR_C-HTH_dom"/>
</dbReference>
<name>A0ABV9Q0Z1_9BACL</name>
<dbReference type="InterPro" id="IPR041522">
    <property type="entry name" value="CdaR_GGDEF"/>
</dbReference>
<dbReference type="Proteomes" id="UP001596002">
    <property type="component" value="Unassembled WGS sequence"/>
</dbReference>
<protein>
    <submittedName>
        <fullName evidence="5">PucR family transcriptional regulator</fullName>
    </submittedName>
</protein>
<dbReference type="Pfam" id="PF07905">
    <property type="entry name" value="PucR"/>
    <property type="match status" value="1"/>
</dbReference>
<dbReference type="InterPro" id="IPR042070">
    <property type="entry name" value="PucR_C-HTH_sf"/>
</dbReference>
<gene>
    <name evidence="5" type="ORF">ACFO8Q_12485</name>
</gene>
<evidence type="ECO:0000256" key="1">
    <source>
        <dbReference type="ARBA" id="ARBA00006754"/>
    </source>
</evidence>
<dbReference type="InterPro" id="IPR051448">
    <property type="entry name" value="CdaR-like_regulators"/>
</dbReference>
<comment type="caution">
    <text evidence="5">The sequence shown here is derived from an EMBL/GenBank/DDBJ whole genome shotgun (WGS) entry which is preliminary data.</text>
</comment>
<comment type="similarity">
    <text evidence="1">Belongs to the CdaR family.</text>
</comment>
<evidence type="ECO:0000313" key="5">
    <source>
        <dbReference type="EMBL" id="MFC4768166.1"/>
    </source>
</evidence>
<dbReference type="EMBL" id="JBHSHC010000096">
    <property type="protein sequence ID" value="MFC4768166.1"/>
    <property type="molecule type" value="Genomic_DNA"/>
</dbReference>
<evidence type="ECO:0000259" key="3">
    <source>
        <dbReference type="Pfam" id="PF13556"/>
    </source>
</evidence>
<evidence type="ECO:0000259" key="2">
    <source>
        <dbReference type="Pfam" id="PF07905"/>
    </source>
</evidence>
<feature type="domain" description="Purine catabolism PurC-like" evidence="2">
    <location>
        <begin position="39"/>
        <end position="158"/>
    </location>
</feature>
<dbReference type="InterPro" id="IPR012914">
    <property type="entry name" value="PucR_dom"/>
</dbReference>
<proteinExistence type="inferred from homology"/>
<dbReference type="Pfam" id="PF13556">
    <property type="entry name" value="HTH_30"/>
    <property type="match status" value="1"/>
</dbReference>
<sequence>MKREARDDLSPFCGNGSYILSNGREEYRLNKEFTFTVADVLKRPLFQHAEVTAGSRGLSRPIRWVHVLEAAESGSFLNGGELILSTGVGVGDNREKRLHYLQELIERKAAGLCIELGEYIPEIPRDLRELADHHDFPLIAFLRPVRFVDITLDLHENIVNRHIQALRDLESYSRDLQRLTLQGQSLSRILTHFQGVVHTQTFFLPMDGPPLFAPTMSQTVQNELTGLLKTSLLSATASPDSTGLLPISERKQILYQPITAMGQTLAYLGVILYEQEPDEFLFLTLDYTATAIAQILLRKMFAQERELDHQNQLLDDLLNDRLRNEEQIRMLLGIQSNASDIPLYLAVIMEVHMERPRYEEETDSPLHDLVVVFRTILTRWKFRPLVRSKGSRLYLLLIETGQMIDKRKQLKEAMTEIERVCRKALGSEAEIRFGVGRPSDRYSEANRQFQEAEQVLSCPIAGPFFEDLGIYRLLLQMNDHYALNSFIEDYLGPLLRYDEQHGSQLVLTLRIFLDQNCSKQETSERLFIRRQTLYHRLDKIRDLLGDSYMSPEHRLSLEFALRAHDWVHKTPRLFTR</sequence>
<evidence type="ECO:0000313" key="6">
    <source>
        <dbReference type="Proteomes" id="UP001596002"/>
    </source>
</evidence>
<keyword evidence="6" id="KW-1185">Reference proteome</keyword>
<evidence type="ECO:0000259" key="4">
    <source>
        <dbReference type="Pfam" id="PF17853"/>
    </source>
</evidence>
<dbReference type="Pfam" id="PF17853">
    <property type="entry name" value="GGDEF_2"/>
    <property type="match status" value="1"/>
</dbReference>
<feature type="domain" description="PucR C-terminal helix-turn-helix" evidence="3">
    <location>
        <begin position="505"/>
        <end position="563"/>
    </location>
</feature>
<feature type="domain" description="CdaR GGDEF-like" evidence="4">
    <location>
        <begin position="344"/>
        <end position="457"/>
    </location>
</feature>